<dbReference type="PANTHER" id="PTHR34404:SF2">
    <property type="entry name" value="CONSERVED SERINE RICH PROTEIN"/>
    <property type="match status" value="1"/>
</dbReference>
<dbReference type="InterPro" id="IPR013429">
    <property type="entry name" value="Regulatory_FmdB_Zinc_ribbon"/>
</dbReference>
<accession>A0A6J4UAI6</accession>
<dbReference type="NCBIfam" id="TIGR02605">
    <property type="entry name" value="CxxC_CxxC_SSSS"/>
    <property type="match status" value="1"/>
</dbReference>
<dbReference type="PANTHER" id="PTHR34404">
    <property type="entry name" value="REGULATORY PROTEIN, FMDB FAMILY"/>
    <property type="match status" value="1"/>
</dbReference>
<feature type="compositionally biased region" description="Basic and acidic residues" evidence="1">
    <location>
        <begin position="65"/>
        <end position="116"/>
    </location>
</feature>
<evidence type="ECO:0000256" key="1">
    <source>
        <dbReference type="SAM" id="MobiDB-lite"/>
    </source>
</evidence>
<feature type="domain" description="Putative regulatory protein FmdB zinc ribbon" evidence="2">
    <location>
        <begin position="1"/>
        <end position="41"/>
    </location>
</feature>
<dbReference type="Pfam" id="PF09723">
    <property type="entry name" value="Zn_ribbon_8"/>
    <property type="match status" value="1"/>
</dbReference>
<dbReference type="AlphaFoldDB" id="A0A6J4UAI6"/>
<proteinExistence type="predicted"/>
<organism evidence="3">
    <name type="scientific">uncultured Thermomicrobiales bacterium</name>
    <dbReference type="NCBI Taxonomy" id="1645740"/>
    <lineage>
        <taxon>Bacteria</taxon>
        <taxon>Pseudomonadati</taxon>
        <taxon>Thermomicrobiota</taxon>
        <taxon>Thermomicrobia</taxon>
        <taxon>Thermomicrobiales</taxon>
        <taxon>environmental samples</taxon>
    </lineage>
</organism>
<evidence type="ECO:0000313" key="3">
    <source>
        <dbReference type="EMBL" id="CAA9545481.1"/>
    </source>
</evidence>
<feature type="region of interest" description="Disordered" evidence="1">
    <location>
        <begin position="50"/>
        <end position="125"/>
    </location>
</feature>
<reference evidence="3" key="1">
    <citation type="submission" date="2020-02" db="EMBL/GenBank/DDBJ databases">
        <authorList>
            <person name="Meier V. D."/>
        </authorList>
    </citation>
    <scope>NUCLEOTIDE SEQUENCE</scope>
    <source>
        <strain evidence="3">AVDCRST_MAG59</strain>
    </source>
</reference>
<sequence length="125" mass="13403">MPTYAYQCQACAHAFDAFQKFSDDPLTVCPECQGRIRRVIHPTPVVFKGSGWYITDSKNGGTNGKSDRAKADDDGAKTDDAAKPKDDAKVAKADTTEKKPDQEKSPAKADKGEKKTPAPVAATAD</sequence>
<dbReference type="SMART" id="SM00834">
    <property type="entry name" value="CxxC_CXXC_SSSS"/>
    <property type="match status" value="1"/>
</dbReference>
<gene>
    <name evidence="3" type="ORF">AVDCRST_MAG59-1249</name>
</gene>
<dbReference type="EMBL" id="CADCWF010000076">
    <property type="protein sequence ID" value="CAA9545481.1"/>
    <property type="molecule type" value="Genomic_DNA"/>
</dbReference>
<name>A0A6J4UAI6_9BACT</name>
<evidence type="ECO:0000259" key="2">
    <source>
        <dbReference type="SMART" id="SM00834"/>
    </source>
</evidence>
<protein>
    <recommendedName>
        <fullName evidence="2">Putative regulatory protein FmdB zinc ribbon domain-containing protein</fullName>
    </recommendedName>
</protein>